<keyword evidence="1" id="KW-0732">Signal</keyword>
<feature type="signal peptide" evidence="1">
    <location>
        <begin position="1"/>
        <end position="20"/>
    </location>
</feature>
<dbReference type="EMBL" id="GCVH01000046">
    <property type="protein sequence ID" value="JAI17847.1"/>
    <property type="molecule type" value="Transcribed_RNA"/>
</dbReference>
<reference evidence="2" key="1">
    <citation type="submission" date="2015-04" db="EMBL/GenBank/DDBJ databases">
        <authorList>
            <person name="Syromyatnikov M.Y."/>
            <person name="Popov V.N."/>
        </authorList>
    </citation>
    <scope>NUCLEOTIDE SEQUENCE</scope>
    <source>
        <tissue evidence="2">Venom duct</tissue>
    </source>
</reference>
<accession>A0A0K8TTQ1</accession>
<dbReference type="AlphaFoldDB" id="A0A0K8TTQ1"/>
<evidence type="ECO:0000313" key="2">
    <source>
        <dbReference type="EMBL" id="JAI17847.1"/>
    </source>
</evidence>
<proteinExistence type="predicted"/>
<evidence type="ECO:0000256" key="1">
    <source>
        <dbReference type="SAM" id="SignalP"/>
    </source>
</evidence>
<name>A0A0K8TTQ1_CONLV</name>
<protein>
    <submittedName>
        <fullName evidence="2">Conopeptide</fullName>
    </submittedName>
</protein>
<organism evidence="2">
    <name type="scientific">Conus lenavati</name>
    <name type="common">Cone snail</name>
    <dbReference type="NCBI Taxonomy" id="1519839"/>
    <lineage>
        <taxon>Eukaryota</taxon>
        <taxon>Metazoa</taxon>
        <taxon>Spiralia</taxon>
        <taxon>Lophotrochozoa</taxon>
        <taxon>Mollusca</taxon>
        <taxon>Gastropoda</taxon>
        <taxon>Caenogastropoda</taxon>
        <taxon>Neogastropoda</taxon>
        <taxon>Conoidea</taxon>
        <taxon>Conidae</taxon>
        <taxon>Conus</taxon>
        <taxon>Splinoconus</taxon>
    </lineage>
</organism>
<feature type="chain" id="PRO_5005520226" evidence="1">
    <location>
        <begin position="21"/>
        <end position="63"/>
    </location>
</feature>
<sequence length="63" mass="7079">MKLSVMFIVFLMLTMPMADSDFTPRAVNETKTHKLARFRAANSLVVKRECPVTCEPGCEGKCK</sequence>